<keyword evidence="3" id="KW-0732">Signal</keyword>
<dbReference type="Gene3D" id="2.40.10.10">
    <property type="entry name" value="Trypsin-like serine proteases"/>
    <property type="match status" value="2"/>
</dbReference>
<evidence type="ECO:0000259" key="4">
    <source>
        <dbReference type="PROSITE" id="PS50240"/>
    </source>
</evidence>
<dbReference type="Pfam" id="PF00089">
    <property type="entry name" value="Trypsin"/>
    <property type="match status" value="2"/>
</dbReference>
<reference evidence="5" key="1">
    <citation type="journal article" date="2020" name="bioRxiv">
        <title>Chromosome-level reference genome of the European wasp spider Argiope bruennichi: a resource for studies on range expansion and evolutionary adaptation.</title>
        <authorList>
            <person name="Sheffer M.M."/>
            <person name="Hoppe A."/>
            <person name="Krehenwinkel H."/>
            <person name="Uhl G."/>
            <person name="Kuss A.W."/>
            <person name="Jensen L."/>
            <person name="Jensen C."/>
            <person name="Gillespie R.G."/>
            <person name="Hoff K.J."/>
            <person name="Prost S."/>
        </authorList>
    </citation>
    <scope>NUCLEOTIDE SEQUENCE</scope>
</reference>
<dbReference type="PANTHER" id="PTHR24256">
    <property type="entry name" value="TRYPTASE-RELATED"/>
    <property type="match status" value="1"/>
</dbReference>
<dbReference type="InterPro" id="IPR009003">
    <property type="entry name" value="Peptidase_S1_PA"/>
</dbReference>
<evidence type="ECO:0000313" key="6">
    <source>
        <dbReference type="Proteomes" id="UP000807504"/>
    </source>
</evidence>
<evidence type="ECO:0000256" key="1">
    <source>
        <dbReference type="ARBA" id="ARBA00023157"/>
    </source>
</evidence>
<organism evidence="5 6">
    <name type="scientific">Argiope bruennichi</name>
    <name type="common">Wasp spider</name>
    <name type="synonym">Aranea bruennichi</name>
    <dbReference type="NCBI Taxonomy" id="94029"/>
    <lineage>
        <taxon>Eukaryota</taxon>
        <taxon>Metazoa</taxon>
        <taxon>Ecdysozoa</taxon>
        <taxon>Arthropoda</taxon>
        <taxon>Chelicerata</taxon>
        <taxon>Arachnida</taxon>
        <taxon>Araneae</taxon>
        <taxon>Araneomorphae</taxon>
        <taxon>Entelegynae</taxon>
        <taxon>Araneoidea</taxon>
        <taxon>Araneidae</taxon>
        <taxon>Argiope</taxon>
    </lineage>
</organism>
<sequence>MKYGKNVLETLLFFIILFLIREICTQECGWAHRIERYLFEPDAMEGSWPWMVAIARQNGTGGYNHVCSGSMITSRHVLAAAQCFNHHSDPSLYIARIGHVDERLAQEYNVSQLVIHDTYAQGLFNDDIAMLTLEKDVESENFNPICLPPSGEFINLTGHFTALVGWGYTTPSWTRYPNLREKLDLVVIPNLKCNETLRRNTSNINNSSFQNVANDMICTDHPSDCIADYGSPLMYEEADQWYIVGLLSFKGSCDNPGVLAYTRVSEHLKWIEKNINVVCGVSRRMHDSVRDDEAPQGSWPWMVAFGVHRSGGNNTFQIRCSGSMISRKHVLSAGRCFDGNIDFVGTYKARIGHVDERLAQEYNILRIAYNDEYFRTGFFGDMAIVTLDREVEFDDFNPICLPTSPEFVNLTGRFTALVGWPPGSNRPKLQEKFGLIVIPHSRCNGRFANTIALLRSFYPNGIGDGIFCTTSPKGCDEGSGSPLIYQKDDRWYVVGLVTLRLSCGGPGLPTGYTKVSKYLNWIKKNIVR</sequence>
<reference evidence="5" key="2">
    <citation type="submission" date="2020-06" db="EMBL/GenBank/DDBJ databases">
        <authorList>
            <person name="Sheffer M."/>
        </authorList>
    </citation>
    <scope>NUCLEOTIDE SEQUENCE</scope>
</reference>
<protein>
    <submittedName>
        <fullName evidence="5">Serine protease 53 like protein</fullName>
    </submittedName>
</protein>
<evidence type="ECO:0000256" key="3">
    <source>
        <dbReference type="SAM" id="SignalP"/>
    </source>
</evidence>
<comment type="caution">
    <text evidence="5">The sequence shown here is derived from an EMBL/GenBank/DDBJ whole genome shotgun (WGS) entry which is preliminary data.</text>
</comment>
<feature type="signal peptide" evidence="3">
    <location>
        <begin position="1"/>
        <end position="25"/>
    </location>
</feature>
<proteinExistence type="inferred from homology"/>
<evidence type="ECO:0000313" key="5">
    <source>
        <dbReference type="EMBL" id="KAF8773879.1"/>
    </source>
</evidence>
<keyword evidence="6" id="KW-1185">Reference proteome</keyword>
<dbReference type="SMART" id="SM00020">
    <property type="entry name" value="Tryp_SPc"/>
    <property type="match status" value="2"/>
</dbReference>
<feature type="domain" description="Peptidase S1" evidence="4">
    <location>
        <begin position="277"/>
        <end position="527"/>
    </location>
</feature>
<accession>A0A8T0ENW3</accession>
<name>A0A8T0ENW3_ARGBR</name>
<dbReference type="SUPFAM" id="SSF50494">
    <property type="entry name" value="Trypsin-like serine proteases"/>
    <property type="match status" value="2"/>
</dbReference>
<evidence type="ECO:0000256" key="2">
    <source>
        <dbReference type="ARBA" id="ARBA00024195"/>
    </source>
</evidence>
<dbReference type="InterPro" id="IPR043504">
    <property type="entry name" value="Peptidase_S1_PA_chymotrypsin"/>
</dbReference>
<dbReference type="CDD" id="cd00190">
    <property type="entry name" value="Tryp_SPc"/>
    <property type="match status" value="2"/>
</dbReference>
<dbReference type="AlphaFoldDB" id="A0A8T0ENW3"/>
<dbReference type="Proteomes" id="UP000807504">
    <property type="component" value="Unassembled WGS sequence"/>
</dbReference>
<comment type="similarity">
    <text evidence="2">Belongs to the peptidase S1 family. CLIP subfamily.</text>
</comment>
<dbReference type="InterPro" id="IPR051487">
    <property type="entry name" value="Ser/Thr_Proteases_Immune/Dev"/>
</dbReference>
<feature type="chain" id="PRO_5035716288" evidence="3">
    <location>
        <begin position="26"/>
        <end position="528"/>
    </location>
</feature>
<dbReference type="EMBL" id="JABXBU010002227">
    <property type="protein sequence ID" value="KAF8773879.1"/>
    <property type="molecule type" value="Genomic_DNA"/>
</dbReference>
<dbReference type="GO" id="GO:0004252">
    <property type="term" value="F:serine-type endopeptidase activity"/>
    <property type="evidence" value="ECO:0007669"/>
    <property type="project" value="InterPro"/>
</dbReference>
<dbReference type="InterPro" id="IPR001254">
    <property type="entry name" value="Trypsin_dom"/>
</dbReference>
<keyword evidence="5" id="KW-0645">Protease</keyword>
<keyword evidence="5" id="KW-0378">Hydrolase</keyword>
<dbReference type="GO" id="GO:0006508">
    <property type="term" value="P:proteolysis"/>
    <property type="evidence" value="ECO:0007669"/>
    <property type="project" value="UniProtKB-KW"/>
</dbReference>
<gene>
    <name evidence="5" type="ORF">HNY73_016490</name>
</gene>
<dbReference type="PROSITE" id="PS50240">
    <property type="entry name" value="TRYPSIN_DOM"/>
    <property type="match status" value="2"/>
</dbReference>
<keyword evidence="1" id="KW-1015">Disulfide bond</keyword>
<feature type="domain" description="Peptidase S1" evidence="4">
    <location>
        <begin position="27"/>
        <end position="276"/>
    </location>
</feature>